<feature type="domain" description="SusD-like N-terminal" evidence="8">
    <location>
        <begin position="83"/>
        <end position="215"/>
    </location>
</feature>
<keyword evidence="5" id="KW-0998">Cell outer membrane</keyword>
<evidence type="ECO:0000256" key="2">
    <source>
        <dbReference type="ARBA" id="ARBA00006275"/>
    </source>
</evidence>
<dbReference type="PROSITE" id="PS51257">
    <property type="entry name" value="PROKAR_LIPOPROTEIN"/>
    <property type="match status" value="1"/>
</dbReference>
<dbReference type="Pfam" id="PF07980">
    <property type="entry name" value="SusD_RagB"/>
    <property type="match status" value="1"/>
</dbReference>
<dbReference type="CDD" id="cd08977">
    <property type="entry name" value="SusD"/>
    <property type="match status" value="1"/>
</dbReference>
<feature type="signal peptide" evidence="6">
    <location>
        <begin position="1"/>
        <end position="18"/>
    </location>
</feature>
<name>A0A4R6SZ43_9SPHI</name>
<organism evidence="9 10">
    <name type="scientific">Pedobacter metabolipauper</name>
    <dbReference type="NCBI Taxonomy" id="425513"/>
    <lineage>
        <taxon>Bacteria</taxon>
        <taxon>Pseudomonadati</taxon>
        <taxon>Bacteroidota</taxon>
        <taxon>Sphingobacteriia</taxon>
        <taxon>Sphingobacteriales</taxon>
        <taxon>Sphingobacteriaceae</taxon>
        <taxon>Pedobacter</taxon>
    </lineage>
</organism>
<feature type="chain" id="PRO_5020529744" evidence="6">
    <location>
        <begin position="19"/>
        <end position="548"/>
    </location>
</feature>
<reference evidence="9 10" key="1">
    <citation type="submission" date="2019-03" db="EMBL/GenBank/DDBJ databases">
        <title>Genomic Encyclopedia of Archaeal and Bacterial Type Strains, Phase II (KMG-II): from individual species to whole genera.</title>
        <authorList>
            <person name="Goeker M."/>
        </authorList>
    </citation>
    <scope>NUCLEOTIDE SEQUENCE [LARGE SCALE GENOMIC DNA]</scope>
    <source>
        <strain evidence="9 10">DSM 19035</strain>
    </source>
</reference>
<dbReference type="GO" id="GO:0009279">
    <property type="term" value="C:cell outer membrane"/>
    <property type="evidence" value="ECO:0007669"/>
    <property type="project" value="UniProtKB-SubCell"/>
</dbReference>
<dbReference type="InterPro" id="IPR033985">
    <property type="entry name" value="SusD-like_N"/>
</dbReference>
<dbReference type="Gene3D" id="1.25.40.390">
    <property type="match status" value="1"/>
</dbReference>
<dbReference type="SUPFAM" id="SSF48452">
    <property type="entry name" value="TPR-like"/>
    <property type="match status" value="1"/>
</dbReference>
<dbReference type="InterPro" id="IPR011990">
    <property type="entry name" value="TPR-like_helical_dom_sf"/>
</dbReference>
<dbReference type="EMBL" id="SNYC01000003">
    <property type="protein sequence ID" value="TDQ11295.1"/>
    <property type="molecule type" value="Genomic_DNA"/>
</dbReference>
<gene>
    <name evidence="9" type="ORF">ATK78_0413</name>
</gene>
<keyword evidence="3 6" id="KW-0732">Signal</keyword>
<dbReference type="RefSeq" id="WP_133574377.1">
    <property type="nucleotide sequence ID" value="NZ_SNYC01000003.1"/>
</dbReference>
<keyword evidence="4" id="KW-0472">Membrane</keyword>
<comment type="subcellular location">
    <subcellularLocation>
        <location evidence="1">Cell outer membrane</location>
    </subcellularLocation>
</comment>
<comment type="similarity">
    <text evidence="2">Belongs to the SusD family.</text>
</comment>
<dbReference type="AlphaFoldDB" id="A0A4R6SZ43"/>
<evidence type="ECO:0000259" key="8">
    <source>
        <dbReference type="Pfam" id="PF14322"/>
    </source>
</evidence>
<feature type="domain" description="RagB/SusD" evidence="7">
    <location>
        <begin position="308"/>
        <end position="548"/>
    </location>
</feature>
<dbReference type="OrthoDB" id="5694214at2"/>
<comment type="caution">
    <text evidence="9">The sequence shown here is derived from an EMBL/GenBank/DDBJ whole genome shotgun (WGS) entry which is preliminary data.</text>
</comment>
<evidence type="ECO:0000256" key="5">
    <source>
        <dbReference type="ARBA" id="ARBA00023237"/>
    </source>
</evidence>
<proteinExistence type="inferred from homology"/>
<evidence type="ECO:0000256" key="3">
    <source>
        <dbReference type="ARBA" id="ARBA00022729"/>
    </source>
</evidence>
<sequence>MKKIYLALIFSAVLFSTACQKELIEDSRSQVTDDYISTPDGFQNAVNAAYSYLRYYYGTELGSNLSVSGTDEYTVGSDGDRDYNAYNTNLNPAKGNFTDAWNRLYEAINTCNAVINRAPLIAGIDETLKNTRVAEARFLRAQFYFILVQTYGPVHLTLTETKGAVTTASRTPVADIYKAIIADLDFAVLTLPPTTTNYGRAIKPAAEHLLAKVYLTRAGISNDQADYAKAAELAKNVINNYGLKLLDNFSDVFAQGAGERNNEVFFSVQYSTNILTNGDGNKQHLYYTFPYDLQPGMQRDLANGRPFKRYKPTAYNLNTVYNHTFDGRFDKTFKRAYFCNKPGTYTINGHSVAMKLGDTAVFFPDVELTPAQIAAKNYSVYPPSKVTELLYPTLTKYIDPLRKDVNDEAGNRDFILMRLGETYLIAAEGLLMSGRPDEAVTFINTLRRRGAKTGANATETAANKLAMEVTSGQLNLDFILDERMRELNGEHQRWFDLVRTKQLVARVKLYNPLGAVNIKDFHMLRPIPQSQIDRTDGGIAAFPQNEGY</sequence>
<dbReference type="Pfam" id="PF14322">
    <property type="entry name" value="SusD-like_3"/>
    <property type="match status" value="1"/>
</dbReference>
<protein>
    <submittedName>
        <fullName evidence="9">RagB/SusD domain-containing protein</fullName>
    </submittedName>
</protein>
<evidence type="ECO:0000259" key="7">
    <source>
        <dbReference type="Pfam" id="PF07980"/>
    </source>
</evidence>
<accession>A0A4R6SZ43</accession>
<dbReference type="Proteomes" id="UP000295620">
    <property type="component" value="Unassembled WGS sequence"/>
</dbReference>
<dbReference type="InterPro" id="IPR012944">
    <property type="entry name" value="SusD_RagB_dom"/>
</dbReference>
<evidence type="ECO:0000313" key="9">
    <source>
        <dbReference type="EMBL" id="TDQ11295.1"/>
    </source>
</evidence>
<keyword evidence="10" id="KW-1185">Reference proteome</keyword>
<evidence type="ECO:0000256" key="6">
    <source>
        <dbReference type="SAM" id="SignalP"/>
    </source>
</evidence>
<evidence type="ECO:0000313" key="10">
    <source>
        <dbReference type="Proteomes" id="UP000295620"/>
    </source>
</evidence>
<evidence type="ECO:0000256" key="1">
    <source>
        <dbReference type="ARBA" id="ARBA00004442"/>
    </source>
</evidence>
<evidence type="ECO:0000256" key="4">
    <source>
        <dbReference type="ARBA" id="ARBA00023136"/>
    </source>
</evidence>